<dbReference type="EMBL" id="SNWN01000010">
    <property type="protein sequence ID" value="TDO20453.1"/>
    <property type="molecule type" value="Genomic_DNA"/>
</dbReference>
<evidence type="ECO:0000313" key="3">
    <source>
        <dbReference type="Proteomes" id="UP000295518"/>
    </source>
</evidence>
<gene>
    <name evidence="2" type="ORF">EI74_0280</name>
</gene>
<feature type="transmembrane region" description="Helical" evidence="1">
    <location>
        <begin position="206"/>
        <end position="227"/>
    </location>
</feature>
<sequence length="287" mass="33363">MFKRKLIFVGSALSIFAAAILSISAPLSVVSAKFSFTKNNDAEIARQKTVKFFSKKESISEKNNSKTLFVSDKEEKYRQERILLEESGKNIEEKIFFLENYLIMMEYFSNINVDFFKQEMGVFNIDEENFSKLKREFSEYVNFNPNIKYAQDMLSILKNNKVELNKSYSSALYESKRNLEKINYSLGIISTILFVAARIAQASVFFAWLGVFLEIIAWTLVGLVTILNSVQIFSPHFNNEKNKTIDKLIDARSKLDSWMWLSWLVPQIRNARSQINENIYVLRNTYA</sequence>
<dbReference type="RefSeq" id="WP_094254454.1">
    <property type="nucleotide sequence ID" value="NZ_NNCE01000002.1"/>
</dbReference>
<feature type="transmembrane region" description="Helical" evidence="1">
    <location>
        <begin position="6"/>
        <end position="30"/>
    </location>
</feature>
<evidence type="ECO:0000313" key="2">
    <source>
        <dbReference type="EMBL" id="TDO20453.1"/>
    </source>
</evidence>
<keyword evidence="1" id="KW-0472">Membrane</keyword>
<feature type="transmembrane region" description="Helical" evidence="1">
    <location>
        <begin position="182"/>
        <end position="200"/>
    </location>
</feature>
<comment type="caution">
    <text evidence="2">The sequence shown here is derived from an EMBL/GenBank/DDBJ whole genome shotgun (WGS) entry which is preliminary data.</text>
</comment>
<organism evidence="2 3">
    <name type="scientific">Mycoplasma testudineum</name>
    <dbReference type="NCBI Taxonomy" id="244584"/>
    <lineage>
        <taxon>Bacteria</taxon>
        <taxon>Bacillati</taxon>
        <taxon>Mycoplasmatota</taxon>
        <taxon>Mollicutes</taxon>
        <taxon>Mycoplasmataceae</taxon>
        <taxon>Mycoplasma</taxon>
    </lineage>
</organism>
<keyword evidence="3" id="KW-1185">Reference proteome</keyword>
<reference evidence="2 3" key="1">
    <citation type="submission" date="2019-03" db="EMBL/GenBank/DDBJ databases">
        <title>Genomic Encyclopedia of Archaeal and Bacterial Type Strains, Phase II (KMG-II): from individual species to whole genera.</title>
        <authorList>
            <person name="Goeker M."/>
        </authorList>
    </citation>
    <scope>NUCLEOTIDE SEQUENCE [LARGE SCALE GENOMIC DNA]</scope>
    <source>
        <strain evidence="2 3">ATCC 700618</strain>
    </source>
</reference>
<keyword evidence="1" id="KW-0812">Transmembrane</keyword>
<evidence type="ECO:0000256" key="1">
    <source>
        <dbReference type="SAM" id="Phobius"/>
    </source>
</evidence>
<accession>A0A4R6IDV5</accession>
<dbReference type="Proteomes" id="UP000295518">
    <property type="component" value="Unassembled WGS sequence"/>
</dbReference>
<keyword evidence="1" id="KW-1133">Transmembrane helix</keyword>
<name>A0A4R6IDV5_9MOLU</name>
<protein>
    <submittedName>
        <fullName evidence="2">Uncharacterized protein</fullName>
    </submittedName>
</protein>
<dbReference type="AlphaFoldDB" id="A0A4R6IDV5"/>
<proteinExistence type="predicted"/>